<name>A0A7W2TVW8_9GAMM</name>
<organism evidence="2 3">
    <name type="scientific">Sediminihaliea albiluteola</name>
    <dbReference type="NCBI Taxonomy" id="2758564"/>
    <lineage>
        <taxon>Bacteria</taxon>
        <taxon>Pseudomonadati</taxon>
        <taxon>Pseudomonadota</taxon>
        <taxon>Gammaproteobacteria</taxon>
        <taxon>Cellvibrionales</taxon>
        <taxon>Halieaceae</taxon>
        <taxon>Sediminihaliea</taxon>
    </lineage>
</organism>
<comment type="caution">
    <text evidence="2">The sequence shown here is derived from an EMBL/GenBank/DDBJ whole genome shotgun (WGS) entry which is preliminary data.</text>
</comment>
<sequence>MSEVFVIRNQNGHYWAKSKAWVTSSDPRSVMRLKHHDEAVNSLVELSTKDVDLRGEVVAATLNEKSEPQLTISDIPLPELPEATETSELEQA</sequence>
<protein>
    <submittedName>
        <fullName evidence="2">Uncharacterized protein</fullName>
    </submittedName>
</protein>
<dbReference type="RefSeq" id="WP_182171116.1">
    <property type="nucleotide sequence ID" value="NZ_JACFXU010000014.1"/>
</dbReference>
<dbReference type="AlphaFoldDB" id="A0A7W2TVW8"/>
<dbReference type="Proteomes" id="UP000539350">
    <property type="component" value="Unassembled WGS sequence"/>
</dbReference>
<evidence type="ECO:0000256" key="1">
    <source>
        <dbReference type="SAM" id="MobiDB-lite"/>
    </source>
</evidence>
<gene>
    <name evidence="2" type="ORF">H2508_07190</name>
</gene>
<evidence type="ECO:0000313" key="2">
    <source>
        <dbReference type="EMBL" id="MBA6412892.1"/>
    </source>
</evidence>
<evidence type="ECO:0000313" key="3">
    <source>
        <dbReference type="Proteomes" id="UP000539350"/>
    </source>
</evidence>
<dbReference type="EMBL" id="JACFXU010000014">
    <property type="protein sequence ID" value="MBA6412892.1"/>
    <property type="molecule type" value="Genomic_DNA"/>
</dbReference>
<keyword evidence="3" id="KW-1185">Reference proteome</keyword>
<proteinExistence type="predicted"/>
<reference evidence="2 3" key="1">
    <citation type="submission" date="2020-07" db="EMBL/GenBank/DDBJ databases">
        <title>Halieaceae bacterium, F7430, whole genome shotgun sequencing project.</title>
        <authorList>
            <person name="Jiang S."/>
            <person name="Liu Z.W."/>
            <person name="Du Z.J."/>
        </authorList>
    </citation>
    <scope>NUCLEOTIDE SEQUENCE [LARGE SCALE GENOMIC DNA]</scope>
    <source>
        <strain evidence="2 3">F7430</strain>
    </source>
</reference>
<accession>A0A7W2TVW8</accession>
<feature type="region of interest" description="Disordered" evidence="1">
    <location>
        <begin position="68"/>
        <end position="92"/>
    </location>
</feature>